<gene>
    <name evidence="2" type="ORF">ACHIPZ_01295</name>
</gene>
<keyword evidence="1" id="KW-0812">Transmembrane</keyword>
<protein>
    <recommendedName>
        <fullName evidence="4">Polysaccharide chain length determinant N-terminal domain-containing protein</fullName>
    </recommendedName>
</protein>
<evidence type="ECO:0000313" key="2">
    <source>
        <dbReference type="EMBL" id="MFH5206871.1"/>
    </source>
</evidence>
<dbReference type="EMBL" id="JBIMSO010000004">
    <property type="protein sequence ID" value="MFH5206871.1"/>
    <property type="molecule type" value="Genomic_DNA"/>
</dbReference>
<dbReference type="Proteomes" id="UP001609175">
    <property type="component" value="Unassembled WGS sequence"/>
</dbReference>
<evidence type="ECO:0000313" key="3">
    <source>
        <dbReference type="Proteomes" id="UP001609175"/>
    </source>
</evidence>
<proteinExistence type="predicted"/>
<sequence>MTVAEFMSKLVRRPLAGALILLLAFAAAAYGWSSTSEQYESSAAVVVIPPGSGDADAGLNPFINLNNNMAQLAVILGSAAQSSAARQAVEATGATGDYTVNTVAGDSSSFSQLSPQLVIVTHGPDAESARLGAVALIDFTRNRLNKIQLDAAVPPRNNALLITTTDPLAGELVATSPIRAAGAYFGATLVAGILLLLVFDVALEWIRERRLRGHDEDVDEDSRTESRS</sequence>
<keyword evidence="1" id="KW-0472">Membrane</keyword>
<evidence type="ECO:0008006" key="4">
    <source>
        <dbReference type="Google" id="ProtNLM"/>
    </source>
</evidence>
<reference evidence="2 3" key="1">
    <citation type="submission" date="2024-10" db="EMBL/GenBank/DDBJ databases">
        <authorList>
            <person name="Riesco R."/>
        </authorList>
    </citation>
    <scope>NUCLEOTIDE SEQUENCE [LARGE SCALE GENOMIC DNA]</scope>
    <source>
        <strain evidence="2 3">NCIMB 15449</strain>
    </source>
</reference>
<dbReference type="RefSeq" id="WP_395112265.1">
    <property type="nucleotide sequence ID" value="NZ_JBIMSO010000004.1"/>
</dbReference>
<keyword evidence="1" id="KW-1133">Transmembrane helix</keyword>
<name>A0ABW7JFW8_9NOCA</name>
<feature type="transmembrane region" description="Helical" evidence="1">
    <location>
        <begin position="181"/>
        <end position="203"/>
    </location>
</feature>
<organism evidence="2 3">
    <name type="scientific">Antrihabitans spumae</name>
    <dbReference type="NCBI Taxonomy" id="3373370"/>
    <lineage>
        <taxon>Bacteria</taxon>
        <taxon>Bacillati</taxon>
        <taxon>Actinomycetota</taxon>
        <taxon>Actinomycetes</taxon>
        <taxon>Mycobacteriales</taxon>
        <taxon>Nocardiaceae</taxon>
        <taxon>Antrihabitans</taxon>
    </lineage>
</organism>
<evidence type="ECO:0000256" key="1">
    <source>
        <dbReference type="SAM" id="Phobius"/>
    </source>
</evidence>
<accession>A0ABW7JFW8</accession>
<comment type="caution">
    <text evidence="2">The sequence shown here is derived from an EMBL/GenBank/DDBJ whole genome shotgun (WGS) entry which is preliminary data.</text>
</comment>